<dbReference type="PANTHER" id="PTHR33420">
    <property type="entry name" value="FIMBRIAL SUBUNIT ELFA-RELATED"/>
    <property type="match status" value="1"/>
</dbReference>
<dbReference type="AlphaFoldDB" id="A0A2N5EAA2"/>
<dbReference type="PANTHER" id="PTHR33420:SF5">
    <property type="entry name" value="FIMBRIAL SUBUNIT"/>
    <property type="match status" value="1"/>
</dbReference>
<protein>
    <submittedName>
        <fullName evidence="3">Fimbrial protein</fullName>
    </submittedName>
</protein>
<organism evidence="3 4">
    <name type="scientific">Chimaeribacter californicus</name>
    <dbReference type="NCBI Taxonomy" id="2060067"/>
    <lineage>
        <taxon>Bacteria</taxon>
        <taxon>Pseudomonadati</taxon>
        <taxon>Pseudomonadota</taxon>
        <taxon>Gammaproteobacteria</taxon>
        <taxon>Enterobacterales</taxon>
        <taxon>Yersiniaceae</taxon>
        <taxon>Chimaeribacter</taxon>
    </lineage>
</organism>
<comment type="caution">
    <text evidence="3">The sequence shown here is derived from an EMBL/GenBank/DDBJ whole genome shotgun (WGS) entry which is preliminary data.</text>
</comment>
<dbReference type="OrthoDB" id="6504225at2"/>
<dbReference type="Proteomes" id="UP000234240">
    <property type="component" value="Unassembled WGS sequence"/>
</dbReference>
<name>A0A2N5EAA2_9GAMM</name>
<accession>A0A2N5EAA2</accession>
<dbReference type="InterPro" id="IPR008966">
    <property type="entry name" value="Adhesion_dom_sf"/>
</dbReference>
<feature type="signal peptide" evidence="1">
    <location>
        <begin position="1"/>
        <end position="29"/>
    </location>
</feature>
<evidence type="ECO:0000256" key="1">
    <source>
        <dbReference type="SAM" id="SignalP"/>
    </source>
</evidence>
<keyword evidence="1" id="KW-0732">Signal</keyword>
<keyword evidence="4" id="KW-1185">Reference proteome</keyword>
<dbReference type="SUPFAM" id="SSF49401">
    <property type="entry name" value="Bacterial adhesins"/>
    <property type="match status" value="1"/>
</dbReference>
<evidence type="ECO:0000313" key="4">
    <source>
        <dbReference type="Proteomes" id="UP000234240"/>
    </source>
</evidence>
<feature type="chain" id="PRO_5014606965" evidence="1">
    <location>
        <begin position="30"/>
        <end position="198"/>
    </location>
</feature>
<dbReference type="InterPro" id="IPR036937">
    <property type="entry name" value="Adhesion_dom_fimbrial_sf"/>
</dbReference>
<proteinExistence type="predicted"/>
<dbReference type="GO" id="GO:0043709">
    <property type="term" value="P:cell adhesion involved in single-species biofilm formation"/>
    <property type="evidence" value="ECO:0007669"/>
    <property type="project" value="TreeGrafter"/>
</dbReference>
<reference evidence="3 4" key="1">
    <citation type="submission" date="2017-12" db="EMBL/GenBank/DDBJ databases">
        <title>Characterization of six clinical isolates of Enterochimera gen. nov., a novel genus of the Yersiniaciae family and the three species Enterochimera arupensis sp. nov., Enterochimera coloradensis sp. nov, and Enterochimera californica sp. nov.</title>
        <authorList>
            <person name="Rossi A."/>
            <person name="Fisher M."/>
        </authorList>
    </citation>
    <scope>NUCLEOTIDE SEQUENCE [LARGE SCALE GENOMIC DNA]</scope>
    <source>
        <strain evidence="4">2015-Iso6</strain>
    </source>
</reference>
<gene>
    <name evidence="3" type="ORF">CYR55_08830</name>
</gene>
<dbReference type="InterPro" id="IPR000259">
    <property type="entry name" value="Adhesion_dom_fimbrial"/>
</dbReference>
<dbReference type="Pfam" id="PF00419">
    <property type="entry name" value="Fimbrial"/>
    <property type="match status" value="1"/>
</dbReference>
<dbReference type="NCBIfam" id="NF011794">
    <property type="entry name" value="PRK15262.1"/>
    <property type="match status" value="1"/>
</dbReference>
<feature type="domain" description="Fimbrial-type adhesion" evidence="2">
    <location>
        <begin position="39"/>
        <end position="198"/>
    </location>
</feature>
<dbReference type="Gene3D" id="2.60.40.1090">
    <property type="entry name" value="Fimbrial-type adhesion domain"/>
    <property type="match status" value="1"/>
</dbReference>
<evidence type="ECO:0000259" key="2">
    <source>
        <dbReference type="Pfam" id="PF00419"/>
    </source>
</evidence>
<dbReference type="GO" id="GO:0009289">
    <property type="term" value="C:pilus"/>
    <property type="evidence" value="ECO:0007669"/>
    <property type="project" value="InterPro"/>
</dbReference>
<dbReference type="InterPro" id="IPR050263">
    <property type="entry name" value="Bact_Fimbrial_Adh_Pro"/>
</dbReference>
<sequence length="198" mass="21102">MASHDVKRPLFSVCRLLLLATLNAPAAFAADPNAADLAITAQIRDNTCTIRLDNNGYVRLPVIHRTELVDGDGNPRLSPTDNSGGKAFRITVTDCMENAGGGATGLHFAFSPYALPVQNQVFPNETAPADGGAQGVGMVVFSRRHGTNVLNTDGSSDVVFPSEGNMLKDYLFTVRYQGMGPVTSGLVTSRVRVDVTYD</sequence>
<dbReference type="EMBL" id="PJZF01000005">
    <property type="protein sequence ID" value="PLR38826.1"/>
    <property type="molecule type" value="Genomic_DNA"/>
</dbReference>
<evidence type="ECO:0000313" key="3">
    <source>
        <dbReference type="EMBL" id="PLR38826.1"/>
    </source>
</evidence>